<sequence length="156" mass="17615">MSGQNLDIVDELDPSGQYLDISGNEHPENQGTSEVEFQSLPSNILNQSLVEDIPESSKKQLPQCLTRCILKPTYEPELSSKVRYLMNHYVSTHQLSKINQSFVNQLSIVSIPNSVQEALTDPRWKAAINEEMASLQKNQTWELVDLPTEKKTVGCR</sequence>
<comment type="caution">
    <text evidence="2">The sequence shown here is derived from an EMBL/GenBank/DDBJ whole genome shotgun (WGS) entry which is preliminary data.</text>
</comment>
<proteinExistence type="predicted"/>
<gene>
    <name evidence="2" type="ORF">Adt_10714</name>
</gene>
<evidence type="ECO:0000313" key="3">
    <source>
        <dbReference type="Proteomes" id="UP001604336"/>
    </source>
</evidence>
<name>A0ABD1UKT0_9LAMI</name>
<evidence type="ECO:0000313" key="2">
    <source>
        <dbReference type="EMBL" id="KAL2525660.1"/>
    </source>
</evidence>
<evidence type="ECO:0000256" key="1">
    <source>
        <dbReference type="SAM" id="MobiDB-lite"/>
    </source>
</evidence>
<reference evidence="3" key="1">
    <citation type="submission" date="2024-07" db="EMBL/GenBank/DDBJ databases">
        <title>Two chromosome-level genome assemblies of Korean endemic species Abeliophyllum distichum and Forsythia ovata (Oleaceae).</title>
        <authorList>
            <person name="Jang H."/>
        </authorList>
    </citation>
    <scope>NUCLEOTIDE SEQUENCE [LARGE SCALE GENOMIC DNA]</scope>
</reference>
<feature type="region of interest" description="Disordered" evidence="1">
    <location>
        <begin position="1"/>
        <end position="35"/>
    </location>
</feature>
<dbReference type="EMBL" id="JBFOLK010000003">
    <property type="protein sequence ID" value="KAL2525660.1"/>
    <property type="molecule type" value="Genomic_DNA"/>
</dbReference>
<accession>A0ABD1UKT0</accession>
<keyword evidence="3" id="KW-1185">Reference proteome</keyword>
<organism evidence="2 3">
    <name type="scientific">Abeliophyllum distichum</name>
    <dbReference type="NCBI Taxonomy" id="126358"/>
    <lineage>
        <taxon>Eukaryota</taxon>
        <taxon>Viridiplantae</taxon>
        <taxon>Streptophyta</taxon>
        <taxon>Embryophyta</taxon>
        <taxon>Tracheophyta</taxon>
        <taxon>Spermatophyta</taxon>
        <taxon>Magnoliopsida</taxon>
        <taxon>eudicotyledons</taxon>
        <taxon>Gunneridae</taxon>
        <taxon>Pentapetalae</taxon>
        <taxon>asterids</taxon>
        <taxon>lamiids</taxon>
        <taxon>Lamiales</taxon>
        <taxon>Oleaceae</taxon>
        <taxon>Forsythieae</taxon>
        <taxon>Abeliophyllum</taxon>
    </lineage>
</organism>
<protein>
    <submittedName>
        <fullName evidence="2">Retrovirus-related Pol polyprotein from transposon TNT 1-94</fullName>
    </submittedName>
</protein>
<dbReference type="Proteomes" id="UP001604336">
    <property type="component" value="Unassembled WGS sequence"/>
</dbReference>
<dbReference type="AlphaFoldDB" id="A0ABD1UKT0"/>